<evidence type="ECO:0000313" key="3">
    <source>
        <dbReference type="Proteomes" id="UP001217089"/>
    </source>
</evidence>
<feature type="compositionally biased region" description="Polar residues" evidence="1">
    <location>
        <begin position="320"/>
        <end position="333"/>
    </location>
</feature>
<feature type="compositionally biased region" description="Low complexity" evidence="1">
    <location>
        <begin position="351"/>
        <end position="365"/>
    </location>
</feature>
<feature type="region of interest" description="Disordered" evidence="1">
    <location>
        <begin position="257"/>
        <end position="385"/>
    </location>
</feature>
<comment type="caution">
    <text evidence="2">The sequence shown here is derived from an EMBL/GenBank/DDBJ whole genome shotgun (WGS) entry which is preliminary data.</text>
</comment>
<feature type="compositionally biased region" description="Polar residues" evidence="1">
    <location>
        <begin position="569"/>
        <end position="581"/>
    </location>
</feature>
<evidence type="ECO:0000313" key="2">
    <source>
        <dbReference type="EMBL" id="KAJ8306222.1"/>
    </source>
</evidence>
<proteinExistence type="predicted"/>
<dbReference type="Proteomes" id="UP001217089">
    <property type="component" value="Unassembled WGS sequence"/>
</dbReference>
<name>A0ABQ9ERN9_TEGGR</name>
<reference evidence="2 3" key="1">
    <citation type="submission" date="2022-12" db="EMBL/GenBank/DDBJ databases">
        <title>Chromosome-level genome of Tegillarca granosa.</title>
        <authorList>
            <person name="Kim J."/>
        </authorList>
    </citation>
    <scope>NUCLEOTIDE SEQUENCE [LARGE SCALE GENOMIC DNA]</scope>
    <source>
        <strain evidence="2">Teg-2019</strain>
        <tissue evidence="2">Adductor muscle</tissue>
    </source>
</reference>
<protein>
    <submittedName>
        <fullName evidence="2">Uncharacterized protein</fullName>
    </submittedName>
</protein>
<accession>A0ABQ9ERN9</accession>
<keyword evidence="3" id="KW-1185">Reference proteome</keyword>
<evidence type="ECO:0000256" key="1">
    <source>
        <dbReference type="SAM" id="MobiDB-lite"/>
    </source>
</evidence>
<feature type="region of interest" description="Disordered" evidence="1">
    <location>
        <begin position="561"/>
        <end position="581"/>
    </location>
</feature>
<gene>
    <name evidence="2" type="ORF">KUTeg_016767</name>
</gene>
<feature type="compositionally biased region" description="Low complexity" evidence="1">
    <location>
        <begin position="485"/>
        <end position="501"/>
    </location>
</feature>
<feature type="compositionally biased region" description="Basic and acidic residues" evidence="1">
    <location>
        <begin position="533"/>
        <end position="542"/>
    </location>
</feature>
<feature type="compositionally biased region" description="Basic and acidic residues" evidence="1">
    <location>
        <begin position="267"/>
        <end position="277"/>
    </location>
</feature>
<feature type="compositionally biased region" description="Polar residues" evidence="1">
    <location>
        <begin position="257"/>
        <end position="266"/>
    </location>
</feature>
<organism evidence="2 3">
    <name type="scientific">Tegillarca granosa</name>
    <name type="common">Malaysian cockle</name>
    <name type="synonym">Anadara granosa</name>
    <dbReference type="NCBI Taxonomy" id="220873"/>
    <lineage>
        <taxon>Eukaryota</taxon>
        <taxon>Metazoa</taxon>
        <taxon>Spiralia</taxon>
        <taxon>Lophotrochozoa</taxon>
        <taxon>Mollusca</taxon>
        <taxon>Bivalvia</taxon>
        <taxon>Autobranchia</taxon>
        <taxon>Pteriomorphia</taxon>
        <taxon>Arcoida</taxon>
        <taxon>Arcoidea</taxon>
        <taxon>Arcidae</taxon>
        <taxon>Tegillarca</taxon>
    </lineage>
</organism>
<dbReference type="EMBL" id="JARBDR010000813">
    <property type="protein sequence ID" value="KAJ8306222.1"/>
    <property type="molecule type" value="Genomic_DNA"/>
</dbReference>
<feature type="compositionally biased region" description="Polar residues" evidence="1">
    <location>
        <begin position="293"/>
        <end position="310"/>
    </location>
</feature>
<feature type="region of interest" description="Disordered" evidence="1">
    <location>
        <begin position="441"/>
        <end position="542"/>
    </location>
</feature>
<sequence length="581" mass="64531">MVLRVDQDLLETSRSTKELTKVIHEQWLPDKHDLNQGKFQRGQSKSEVPSGQDTWLTFGGAPTDDSSGVIDAFAKFKENEDFYTIEGNVGSCVAQRIQTGDKIRIGINGRLQSENLKVKKWIKEKKDNLEPVEEKAEKENMEKKIIPLCWEDEITGVTSKVISPREQRDDGPKPSLCETHPVFFTNEKENEKQRPKIMSRQDGFKVKHRPKSGASIDGNEKENKIVVITIDKKSQEEENKLNGISVEDVLKNSLSAKNAKTSQNNATDDKGEIKENGDINESADGDDIHLGNLRSSSKISMAESQISVTSDHSRSPKFKSVSTQNYSRQSTADLSVGPMSGSSARIDSAKSNRSGSEKSVSSSRVSMDKLNSRQSSKKQGQSKPVFRAVSMAPFAPQFGTEGETEYIQIAQQLRNPKPHQKHDSYITQSVSDEAIRQVGRKNKIGSADSRKRAPPSTPVIPVETPRELINEEVPENTADSPIPSPTTIKPSTPTVSISIPTAESIPERDSGPNSPWPSHRENFDSDDMLSKQQKRELSMRDSQIDHLTSLLGDALIASERMSEKENGVQEKTVTFKEGNNF</sequence>